<protein>
    <submittedName>
        <fullName evidence="2">Nitroreductase family protein</fullName>
    </submittedName>
</protein>
<dbReference type="Gene3D" id="3.40.109.10">
    <property type="entry name" value="NADH Oxidase"/>
    <property type="match status" value="1"/>
</dbReference>
<feature type="domain" description="Nitroreductase" evidence="1">
    <location>
        <begin position="10"/>
        <end position="37"/>
    </location>
</feature>
<dbReference type="SUPFAM" id="SSF55469">
    <property type="entry name" value="FMN-dependent nitroreductase-like"/>
    <property type="match status" value="1"/>
</dbReference>
<proteinExistence type="predicted"/>
<reference evidence="2 3" key="1">
    <citation type="submission" date="2021-01" db="EMBL/GenBank/DDBJ databases">
        <title>Carboxyliciviraga sp.nov., isolated from coastal sediments.</title>
        <authorList>
            <person name="Lu D."/>
            <person name="Zhang T."/>
        </authorList>
    </citation>
    <scope>NUCLEOTIDE SEQUENCE [LARGE SCALE GENOMIC DNA]</scope>
    <source>
        <strain evidence="2 3">N1Y132</strain>
    </source>
</reference>
<dbReference type="InterPro" id="IPR000415">
    <property type="entry name" value="Nitroreductase-like"/>
</dbReference>
<dbReference type="Pfam" id="PF00881">
    <property type="entry name" value="Nitroreductase"/>
    <property type="match status" value="1"/>
</dbReference>
<comment type="caution">
    <text evidence="2">The sequence shown here is derived from an EMBL/GenBank/DDBJ whole genome shotgun (WGS) entry which is preliminary data.</text>
</comment>
<dbReference type="EMBL" id="JAENRR010000011">
    <property type="protein sequence ID" value="MBK3517033.1"/>
    <property type="molecule type" value="Genomic_DNA"/>
</dbReference>
<accession>A0ABS1HIB1</accession>
<sequence>MQALSTKEAIEYRRSIRQFKPDAIDDSIIMELLESARLGHHKSSC</sequence>
<keyword evidence="3" id="KW-1185">Reference proteome</keyword>
<organism evidence="2 3">
    <name type="scientific">Carboxylicivirga marina</name>
    <dbReference type="NCBI Taxonomy" id="2800988"/>
    <lineage>
        <taxon>Bacteria</taxon>
        <taxon>Pseudomonadati</taxon>
        <taxon>Bacteroidota</taxon>
        <taxon>Bacteroidia</taxon>
        <taxon>Marinilabiliales</taxon>
        <taxon>Marinilabiliaceae</taxon>
        <taxon>Carboxylicivirga</taxon>
    </lineage>
</organism>
<evidence type="ECO:0000259" key="1">
    <source>
        <dbReference type="Pfam" id="PF00881"/>
    </source>
</evidence>
<dbReference type="Proteomes" id="UP000605676">
    <property type="component" value="Unassembled WGS sequence"/>
</dbReference>
<dbReference type="RefSeq" id="WP_200464262.1">
    <property type="nucleotide sequence ID" value="NZ_JAENRR010000011.1"/>
</dbReference>
<evidence type="ECO:0000313" key="3">
    <source>
        <dbReference type="Proteomes" id="UP000605676"/>
    </source>
</evidence>
<gene>
    <name evidence="2" type="ORF">JIV24_06735</name>
</gene>
<dbReference type="InterPro" id="IPR029479">
    <property type="entry name" value="Nitroreductase"/>
</dbReference>
<name>A0ABS1HIB1_9BACT</name>
<evidence type="ECO:0000313" key="2">
    <source>
        <dbReference type="EMBL" id="MBK3517033.1"/>
    </source>
</evidence>